<dbReference type="SUPFAM" id="SSF53474">
    <property type="entry name" value="alpha/beta-Hydrolases"/>
    <property type="match status" value="1"/>
</dbReference>
<feature type="region of interest" description="Disordered" evidence="4">
    <location>
        <begin position="1"/>
        <end position="20"/>
    </location>
</feature>
<feature type="transmembrane region" description="Helical" evidence="5">
    <location>
        <begin position="34"/>
        <end position="54"/>
    </location>
</feature>
<dbReference type="GO" id="GO:0016787">
    <property type="term" value="F:hydrolase activity"/>
    <property type="evidence" value="ECO:0007669"/>
    <property type="project" value="UniProtKB-KW"/>
</dbReference>
<dbReference type="InterPro" id="IPR033140">
    <property type="entry name" value="Lipase_GDXG_put_SER_AS"/>
</dbReference>
<feature type="transmembrane region" description="Helical" evidence="5">
    <location>
        <begin position="99"/>
        <end position="120"/>
    </location>
</feature>
<comment type="caution">
    <text evidence="7">The sequence shown here is derived from an EMBL/GenBank/DDBJ whole genome shotgun (WGS) entry which is preliminary data.</text>
</comment>
<evidence type="ECO:0000313" key="8">
    <source>
        <dbReference type="Proteomes" id="UP001146067"/>
    </source>
</evidence>
<evidence type="ECO:0000256" key="3">
    <source>
        <dbReference type="PROSITE-ProRule" id="PRU10038"/>
    </source>
</evidence>
<organism evidence="7 8">
    <name type="scientific">Glycomyces luteolus</name>
    <dbReference type="NCBI Taxonomy" id="2670330"/>
    <lineage>
        <taxon>Bacteria</taxon>
        <taxon>Bacillati</taxon>
        <taxon>Actinomycetota</taxon>
        <taxon>Actinomycetes</taxon>
        <taxon>Glycomycetales</taxon>
        <taxon>Glycomycetaceae</taxon>
        <taxon>Glycomyces</taxon>
    </lineage>
</organism>
<dbReference type="PANTHER" id="PTHR48081:SF13">
    <property type="entry name" value="ALPHA_BETA HYDROLASE"/>
    <property type="match status" value="1"/>
</dbReference>
<dbReference type="EMBL" id="JAPZVP010000009">
    <property type="protein sequence ID" value="MDA1360490.1"/>
    <property type="molecule type" value="Genomic_DNA"/>
</dbReference>
<evidence type="ECO:0000256" key="2">
    <source>
        <dbReference type="ARBA" id="ARBA00022801"/>
    </source>
</evidence>
<dbReference type="AlphaFoldDB" id="A0A9X3T403"/>
<keyword evidence="5" id="KW-1133">Transmembrane helix</keyword>
<dbReference type="InterPro" id="IPR050300">
    <property type="entry name" value="GDXG_lipolytic_enzyme"/>
</dbReference>
<dbReference type="Pfam" id="PF20434">
    <property type="entry name" value="BD-FAE"/>
    <property type="match status" value="1"/>
</dbReference>
<sequence>MNAAPDTSTQASEGPAPQQQSLPRRILARLGRGAAWAVFALIVVMGLAFFGGPIPLGPAEDAVSVIAMLVPWMTVPLIAFGAIAIAAAVLAWRAKRHALLTAGVLAGLLAALMIAVPFAAASTAAEDHGAALSWGEYFAAPDTVTPDQTETYAVIDDEKLYVDVYLPEQPAATVPAIVYVHGGGWSGGTRDESAAAQQWLADQGLAVFSIDYRLASPPRWQDAVGDVKCALGWVRANAGDYGVDPSNVSIAGDSAGGQLAMMAAYTVDDAQFPPSCETEEAPVTSVMGWYAPTDLTTLTADSDMPASAEGYLSDYLGGTLEAETERYEASSPLTHVTAGLPPTMIVQGEADRLVSTAQGAALADALESAGVPVTELDLPWTHHGFTGQWGGWGSQVLRPAVAAFLEEHVAR</sequence>
<evidence type="ECO:0000256" key="1">
    <source>
        <dbReference type="ARBA" id="ARBA00010515"/>
    </source>
</evidence>
<keyword evidence="5" id="KW-0812">Transmembrane</keyword>
<keyword evidence="2 7" id="KW-0378">Hydrolase</keyword>
<reference evidence="7" key="1">
    <citation type="submission" date="2022-12" db="EMBL/GenBank/DDBJ databases">
        <title>Gycomyces niveus sp.nov.,a novel actinomycete isolated from soil in Shouguan.</title>
        <authorList>
            <person name="Yang X."/>
        </authorList>
    </citation>
    <scope>NUCLEOTIDE SEQUENCE</scope>
    <source>
        <strain evidence="7">NEAU-A15</strain>
    </source>
</reference>
<dbReference type="InterPro" id="IPR029058">
    <property type="entry name" value="AB_hydrolase_fold"/>
</dbReference>
<accession>A0A9X3T403</accession>
<comment type="similarity">
    <text evidence="1">Belongs to the 'GDXG' lipolytic enzyme family.</text>
</comment>
<dbReference type="PANTHER" id="PTHR48081">
    <property type="entry name" value="AB HYDROLASE SUPERFAMILY PROTEIN C4A8.06C"/>
    <property type="match status" value="1"/>
</dbReference>
<name>A0A9X3T403_9ACTN</name>
<protein>
    <submittedName>
        <fullName evidence="7">Alpha/beta hydrolase</fullName>
    </submittedName>
</protein>
<evidence type="ECO:0000256" key="5">
    <source>
        <dbReference type="SAM" id="Phobius"/>
    </source>
</evidence>
<feature type="domain" description="BD-FAE-like" evidence="6">
    <location>
        <begin position="163"/>
        <end position="366"/>
    </location>
</feature>
<feature type="active site" evidence="3">
    <location>
        <position position="254"/>
    </location>
</feature>
<dbReference type="RefSeq" id="WP_270110434.1">
    <property type="nucleotide sequence ID" value="NZ_JAPZVP010000009.1"/>
</dbReference>
<feature type="transmembrane region" description="Helical" evidence="5">
    <location>
        <begin position="66"/>
        <end position="92"/>
    </location>
</feature>
<keyword evidence="5" id="KW-0472">Membrane</keyword>
<evidence type="ECO:0000259" key="6">
    <source>
        <dbReference type="Pfam" id="PF20434"/>
    </source>
</evidence>
<dbReference type="PROSITE" id="PS01174">
    <property type="entry name" value="LIPASE_GDXG_SER"/>
    <property type="match status" value="1"/>
</dbReference>
<evidence type="ECO:0000313" key="7">
    <source>
        <dbReference type="EMBL" id="MDA1360490.1"/>
    </source>
</evidence>
<dbReference type="InterPro" id="IPR049492">
    <property type="entry name" value="BD-FAE-like_dom"/>
</dbReference>
<keyword evidence="8" id="KW-1185">Reference proteome</keyword>
<dbReference type="Proteomes" id="UP001146067">
    <property type="component" value="Unassembled WGS sequence"/>
</dbReference>
<proteinExistence type="inferred from homology"/>
<dbReference type="Gene3D" id="3.40.50.1820">
    <property type="entry name" value="alpha/beta hydrolase"/>
    <property type="match status" value="1"/>
</dbReference>
<gene>
    <name evidence="7" type="ORF">O1R50_12705</name>
</gene>
<evidence type="ECO:0000256" key="4">
    <source>
        <dbReference type="SAM" id="MobiDB-lite"/>
    </source>
</evidence>